<keyword evidence="3" id="KW-1185">Reference proteome</keyword>
<dbReference type="NCBIfam" id="TIGR02595">
    <property type="entry name" value="PEP_CTERM"/>
    <property type="match status" value="1"/>
</dbReference>
<dbReference type="AlphaFoldDB" id="A0A8J7MGD2"/>
<comment type="caution">
    <text evidence="2">The sequence shown here is derived from an EMBL/GenBank/DDBJ whole genome shotgun (WGS) entry which is preliminary data.</text>
</comment>
<evidence type="ECO:0000256" key="1">
    <source>
        <dbReference type="SAM" id="SignalP"/>
    </source>
</evidence>
<gene>
    <name evidence="2" type="ORF">JIN82_14405</name>
</gene>
<accession>A0A8J7MGD2</accession>
<name>A0A8J7MGD2_9BACT</name>
<keyword evidence="1" id="KW-0732">Signal</keyword>
<dbReference type="EMBL" id="JAENIM010000045">
    <property type="protein sequence ID" value="MBK1792352.1"/>
    <property type="molecule type" value="Genomic_DNA"/>
</dbReference>
<evidence type="ECO:0000313" key="2">
    <source>
        <dbReference type="EMBL" id="MBK1792352.1"/>
    </source>
</evidence>
<reference evidence="2" key="1">
    <citation type="submission" date="2021-01" db="EMBL/GenBank/DDBJ databases">
        <title>Modified the classification status of verrucomicrobia.</title>
        <authorList>
            <person name="Feng X."/>
        </authorList>
    </citation>
    <scope>NUCLEOTIDE SEQUENCE</scope>
    <source>
        <strain evidence="2">_KCTC 22039</strain>
    </source>
</reference>
<feature type="signal peptide" evidence="1">
    <location>
        <begin position="1"/>
        <end position="27"/>
    </location>
</feature>
<proteinExistence type="predicted"/>
<dbReference type="RefSeq" id="WP_200312366.1">
    <property type="nucleotide sequence ID" value="NZ_JAENIM010000045.1"/>
</dbReference>
<organism evidence="2 3">
    <name type="scientific">Persicirhabdus sediminis</name>
    <dbReference type="NCBI Taxonomy" id="454144"/>
    <lineage>
        <taxon>Bacteria</taxon>
        <taxon>Pseudomonadati</taxon>
        <taxon>Verrucomicrobiota</taxon>
        <taxon>Verrucomicrobiia</taxon>
        <taxon>Verrucomicrobiales</taxon>
        <taxon>Verrucomicrobiaceae</taxon>
        <taxon>Persicirhabdus</taxon>
    </lineage>
</organism>
<protein>
    <submittedName>
        <fullName evidence="2">PEP-CTERM sorting domain-containing protein</fullName>
    </submittedName>
</protein>
<dbReference type="InterPro" id="IPR013424">
    <property type="entry name" value="Ice-binding_C"/>
</dbReference>
<feature type="chain" id="PRO_5035302510" evidence="1">
    <location>
        <begin position="28"/>
        <end position="189"/>
    </location>
</feature>
<sequence length="189" mass="19579">MQTNKISLSSLAISLATFATLSMGAHAAVTLQITEYTSSAITFTVSGTLDADSEGARRSGLLIIAPSVDLGTQWYTGSLVLDTNSLTVDGVLRDPQGFDNGGETGDSIYWSGQTGDNGILTSGTVLSGSARLTGTIDDSFDISDFSLYSGLSSLKTPNRLEAVATPEPTSALLLCFGAISLLGIRRKAS</sequence>
<dbReference type="Proteomes" id="UP000624703">
    <property type="component" value="Unassembled WGS sequence"/>
</dbReference>
<evidence type="ECO:0000313" key="3">
    <source>
        <dbReference type="Proteomes" id="UP000624703"/>
    </source>
</evidence>